<organism evidence="3">
    <name type="scientific">hydrothermal vent metagenome</name>
    <dbReference type="NCBI Taxonomy" id="652676"/>
    <lineage>
        <taxon>unclassified sequences</taxon>
        <taxon>metagenomes</taxon>
        <taxon>ecological metagenomes</taxon>
    </lineage>
</organism>
<feature type="domain" description="Glycosyl transferase family 1" evidence="2">
    <location>
        <begin position="192"/>
        <end position="323"/>
    </location>
</feature>
<sequence length="333" mass="37554">MNKNQKNSENIVLHDIFDIRGGGERVAISLATALKADLGYGKHSPNSFNLDKMHAYKTYNLGLKVEFAGLKTYNLSRLFTHRTKFLQNYQNVVYSGIICPLAINNHQSGGNFYYCHTPPRFVYDKLEHYLQQNLLPQRMMLRLLVSWFKPQYEAAVALMDVVFANSIFVKGRIKKYLNRDSVVIYPPCDIHKYNFSQSQGYYLSTARFDALKRVDKIIAAFKQMPDKNLVLCSSGVEDTNLRKLAANVDNITFTGQLSDEKLSKLIAQSIATIYIPKDEDFGMSPVESMAAGKPVICSGHGGPTESVINAETGYYISEDNIQQSIIDCVTKLD</sequence>
<dbReference type="GO" id="GO:0004378">
    <property type="term" value="F:GDP-Man:Man(1)GlcNAc(2)-PP-Dol alpha-1,3-mannosyltransferase activity"/>
    <property type="evidence" value="ECO:0007669"/>
    <property type="project" value="InterPro"/>
</dbReference>
<reference evidence="3" key="1">
    <citation type="submission" date="2018-06" db="EMBL/GenBank/DDBJ databases">
        <authorList>
            <person name="Zhirakovskaya E."/>
        </authorList>
    </citation>
    <scope>NUCLEOTIDE SEQUENCE</scope>
</reference>
<dbReference type="Pfam" id="PF00534">
    <property type="entry name" value="Glycos_transf_1"/>
    <property type="match status" value="1"/>
</dbReference>
<gene>
    <name evidence="3" type="ORF">MNBD_GAMMA01-1896</name>
</gene>
<dbReference type="Gene3D" id="3.40.50.2000">
    <property type="entry name" value="Glycogen Phosphorylase B"/>
    <property type="match status" value="1"/>
</dbReference>
<evidence type="ECO:0000259" key="2">
    <source>
        <dbReference type="Pfam" id="PF00534"/>
    </source>
</evidence>
<proteinExistence type="predicted"/>
<dbReference type="PANTHER" id="PTHR45918:SF1">
    <property type="entry name" value="ALPHA-1,3_1,6-MANNOSYLTRANSFERASE ALG2"/>
    <property type="match status" value="1"/>
</dbReference>
<dbReference type="EMBL" id="UOEW01000270">
    <property type="protein sequence ID" value="VAW40430.1"/>
    <property type="molecule type" value="Genomic_DNA"/>
</dbReference>
<dbReference type="SUPFAM" id="SSF53756">
    <property type="entry name" value="UDP-Glycosyltransferase/glycogen phosphorylase"/>
    <property type="match status" value="1"/>
</dbReference>
<evidence type="ECO:0000256" key="1">
    <source>
        <dbReference type="ARBA" id="ARBA00022679"/>
    </source>
</evidence>
<evidence type="ECO:0000313" key="3">
    <source>
        <dbReference type="EMBL" id="VAW40430.1"/>
    </source>
</evidence>
<dbReference type="InterPro" id="IPR027054">
    <property type="entry name" value="ALG2"/>
</dbReference>
<accession>A0A3B0VIF5</accession>
<feature type="non-terminal residue" evidence="3">
    <location>
        <position position="333"/>
    </location>
</feature>
<dbReference type="InterPro" id="IPR001296">
    <property type="entry name" value="Glyco_trans_1"/>
</dbReference>
<dbReference type="PANTHER" id="PTHR45918">
    <property type="entry name" value="ALPHA-1,3/1,6-MANNOSYLTRANSFERASE ALG2"/>
    <property type="match status" value="1"/>
</dbReference>
<name>A0A3B0VIF5_9ZZZZ</name>
<keyword evidence="1 3" id="KW-0808">Transferase</keyword>
<protein>
    <submittedName>
        <fullName evidence="3">Glycosyl transferase, group 1</fullName>
    </submittedName>
</protein>
<dbReference type="AlphaFoldDB" id="A0A3B0VIF5"/>